<dbReference type="SFLD" id="SFLDF00543">
    <property type="entry name" value="alternative_heme_biosynthesis"/>
    <property type="match status" value="1"/>
</dbReference>
<evidence type="ECO:0000256" key="7">
    <source>
        <dbReference type="ARBA" id="ARBA00023239"/>
    </source>
</evidence>
<keyword evidence="7" id="KW-0456">Lyase</keyword>
<dbReference type="SFLD" id="SFLDG01067">
    <property type="entry name" value="SPASM/twitch_domain_containing"/>
    <property type="match status" value="1"/>
</dbReference>
<accession>A0A226BXP0</accession>
<dbReference type="OrthoDB" id="7021155at2"/>
<evidence type="ECO:0000256" key="12">
    <source>
        <dbReference type="ARBA" id="ARBA00074337"/>
    </source>
</evidence>
<gene>
    <name evidence="16" type="primary">nirJ1</name>
    <name evidence="16" type="ORF">CDO51_11620</name>
</gene>
<dbReference type="SFLD" id="SFLDS00029">
    <property type="entry name" value="Radical_SAM"/>
    <property type="match status" value="1"/>
</dbReference>
<evidence type="ECO:0000256" key="4">
    <source>
        <dbReference type="ARBA" id="ARBA00022723"/>
    </source>
</evidence>
<evidence type="ECO:0000313" key="17">
    <source>
        <dbReference type="Proteomes" id="UP000214588"/>
    </source>
</evidence>
<dbReference type="InterPro" id="IPR058240">
    <property type="entry name" value="rSAM_sf"/>
</dbReference>
<keyword evidence="2" id="KW-0004">4Fe-4S</keyword>
<feature type="domain" description="Radical SAM core" evidence="15">
    <location>
        <begin position="34"/>
        <end position="246"/>
    </location>
</feature>
<dbReference type="PROSITE" id="PS51918">
    <property type="entry name" value="RADICAL_SAM"/>
    <property type="match status" value="1"/>
</dbReference>
<evidence type="ECO:0000256" key="1">
    <source>
        <dbReference type="ARBA" id="ARBA00001966"/>
    </source>
</evidence>
<dbReference type="SFLD" id="SFLDG01386">
    <property type="entry name" value="main_SPASM_domain-containing"/>
    <property type="match status" value="1"/>
</dbReference>
<dbReference type="InterPro" id="IPR050377">
    <property type="entry name" value="Radical_SAM_PqqE_MftC-like"/>
</dbReference>
<evidence type="ECO:0000256" key="11">
    <source>
        <dbReference type="ARBA" id="ARBA00066804"/>
    </source>
</evidence>
<comment type="cofactor">
    <cofactor evidence="1">
        <name>[4Fe-4S] cluster</name>
        <dbReference type="ChEBI" id="CHEBI:49883"/>
    </cofactor>
</comment>
<dbReference type="InterPro" id="IPR013785">
    <property type="entry name" value="Aldolase_TIM"/>
</dbReference>
<dbReference type="SFLD" id="SFLDG01385">
    <property type="entry name" value="heme_carboxy_lyase_like"/>
    <property type="match status" value="1"/>
</dbReference>
<evidence type="ECO:0000256" key="9">
    <source>
        <dbReference type="ARBA" id="ARBA00051925"/>
    </source>
</evidence>
<keyword evidence="5" id="KW-0408">Iron</keyword>
<dbReference type="InterPro" id="IPR007197">
    <property type="entry name" value="rSAM"/>
</dbReference>
<dbReference type="InterPro" id="IPR006638">
    <property type="entry name" value="Elp3/MiaA/NifB-like_rSAM"/>
</dbReference>
<dbReference type="CDD" id="cd21123">
    <property type="entry name" value="SPASM_MftC-like"/>
    <property type="match status" value="1"/>
</dbReference>
<dbReference type="PANTHER" id="PTHR11228">
    <property type="entry name" value="RADICAL SAM DOMAIN PROTEIN"/>
    <property type="match status" value="1"/>
</dbReference>
<evidence type="ECO:0000256" key="5">
    <source>
        <dbReference type="ARBA" id="ARBA00023004"/>
    </source>
</evidence>
<reference evidence="16 17" key="1">
    <citation type="submission" date="2017-06" db="EMBL/GenBank/DDBJ databases">
        <title>Draft Genome Sequence of Natranaerobius trueperi halophilic, alkalithermophilic bacteria from soda lakes.</title>
        <authorList>
            <person name="Zhao B."/>
        </authorList>
    </citation>
    <scope>NUCLEOTIDE SEQUENCE [LARGE SCALE GENOMIC DNA]</scope>
    <source>
        <strain evidence="16 17">DSM 18760</strain>
    </source>
</reference>
<evidence type="ECO:0000259" key="15">
    <source>
        <dbReference type="PROSITE" id="PS51918"/>
    </source>
</evidence>
<comment type="catalytic activity">
    <reaction evidence="9">
        <text>[mycofactocin precursor peptide]-C-terminal glycyl-N-{[2-(4-hydroxyphenyl)ethenyl]-3-methylbutanamide} + AH2 + S-adenosyl-L-methionine = [mycofactocin precursor peptide]-C-terminal glycyl-N-{5-[(4-hydroxyphenyl)methyl]-4,4-dimethyl-2-oxopyrrolidin-3-yl}acetamide + 5'-deoxyadenosine + L-methionine + A + H(+)</text>
        <dbReference type="Rhea" id="RHEA:65500"/>
        <dbReference type="Rhea" id="RHEA-COMP:16816"/>
        <dbReference type="Rhea" id="RHEA-COMP:16818"/>
        <dbReference type="ChEBI" id="CHEBI:13193"/>
        <dbReference type="ChEBI" id="CHEBI:15378"/>
        <dbReference type="ChEBI" id="CHEBI:17319"/>
        <dbReference type="ChEBI" id="CHEBI:17499"/>
        <dbReference type="ChEBI" id="CHEBI:57844"/>
        <dbReference type="ChEBI" id="CHEBI:59789"/>
        <dbReference type="ChEBI" id="CHEBI:156517"/>
        <dbReference type="ChEBI" id="CHEBI:156518"/>
        <dbReference type="EC" id="4.1.99.26"/>
    </reaction>
</comment>
<comment type="caution">
    <text evidence="16">The sequence shown here is derived from an EMBL/GenBank/DDBJ whole genome shotgun (WGS) entry which is preliminary data.</text>
</comment>
<keyword evidence="3" id="KW-0949">S-adenosyl-L-methionine</keyword>
<dbReference type="Pfam" id="PF04055">
    <property type="entry name" value="Radical_SAM"/>
    <property type="match status" value="1"/>
</dbReference>
<dbReference type="RefSeq" id="WP_089024404.1">
    <property type="nucleotide sequence ID" value="NZ_NIQC01000035.1"/>
</dbReference>
<dbReference type="SMART" id="SM00729">
    <property type="entry name" value="Elp3"/>
    <property type="match status" value="1"/>
</dbReference>
<dbReference type="InterPro" id="IPR023885">
    <property type="entry name" value="4Fe4S-binding_SPASM_dom"/>
</dbReference>
<dbReference type="GO" id="GO:0051539">
    <property type="term" value="F:4 iron, 4 sulfur cluster binding"/>
    <property type="evidence" value="ECO:0007669"/>
    <property type="project" value="UniProtKB-KW"/>
</dbReference>
<evidence type="ECO:0000256" key="6">
    <source>
        <dbReference type="ARBA" id="ARBA00023014"/>
    </source>
</evidence>
<dbReference type="Pfam" id="PF13186">
    <property type="entry name" value="SPASM"/>
    <property type="match status" value="1"/>
</dbReference>
<proteinExistence type="predicted"/>
<dbReference type="GO" id="GO:0006783">
    <property type="term" value="P:heme biosynthetic process"/>
    <property type="evidence" value="ECO:0007669"/>
    <property type="project" value="TreeGrafter"/>
</dbReference>
<evidence type="ECO:0000256" key="2">
    <source>
        <dbReference type="ARBA" id="ARBA00022485"/>
    </source>
</evidence>
<dbReference type="GO" id="GO:0046872">
    <property type="term" value="F:metal ion binding"/>
    <property type="evidence" value="ECO:0007669"/>
    <property type="project" value="UniProtKB-KW"/>
</dbReference>
<keyword evidence="4" id="KW-0479">Metal-binding</keyword>
<keyword evidence="6" id="KW-0411">Iron-sulfur</keyword>
<evidence type="ECO:0000256" key="8">
    <source>
        <dbReference type="ARBA" id="ARBA00051525"/>
    </source>
</evidence>
<dbReference type="Proteomes" id="UP000214588">
    <property type="component" value="Unassembled WGS sequence"/>
</dbReference>
<dbReference type="GO" id="GO:0016491">
    <property type="term" value="F:oxidoreductase activity"/>
    <property type="evidence" value="ECO:0007669"/>
    <property type="project" value="InterPro"/>
</dbReference>
<dbReference type="InterPro" id="IPR017200">
    <property type="entry name" value="PqqE-like"/>
</dbReference>
<dbReference type="NCBIfam" id="TIGR04054">
    <property type="entry name" value="rSAM_NirJ1"/>
    <property type="match status" value="1"/>
</dbReference>
<evidence type="ECO:0000256" key="14">
    <source>
        <dbReference type="ARBA" id="ARBA00079192"/>
    </source>
</evidence>
<dbReference type="NCBIfam" id="TIGR04085">
    <property type="entry name" value="rSAM_more_4Fe4S"/>
    <property type="match status" value="1"/>
</dbReference>
<dbReference type="InterPro" id="IPR034480">
    <property type="entry name" value="Heme_synthase-like"/>
</dbReference>
<sequence length="393" mass="45213">MINVTKLLLENTDYFGDRLRYNKSSYKTKNGVTKDKGPIVVWNCTRTCNLNCIHCYSDSENKRYSGEMTTQEGKEFIDDLVAFKVPVLIFSGGEPLIRNDFFELAEYASKKGIRTTVSTNGTLIDKEMARDLKRLKIGYVGVSLDGIGENNDHFRGQNGAFDSALKGIRNCLSNDQKVGLRVTINKHNYKELPELFKLIEEEDIPRICFYHLVYSGRGSEILDQDISHEETREVMDMIMDYTQYFEKKNKRKEILMVDNHADGIYMYLKMLQKDPKKAERILELLKYNGGNRSGIAISSVDSEGNVHPDQFTQNHTFGNVREKPFGEIWRDTTQNRVLKGLKDRKSLLKGRCSKCKWLDACNGNFRKRAEALYEDFWASDPACYLTDDEIGIN</sequence>
<organism evidence="16 17">
    <name type="scientific">Natranaerobius trueperi</name>
    <dbReference type="NCBI Taxonomy" id="759412"/>
    <lineage>
        <taxon>Bacteria</taxon>
        <taxon>Bacillati</taxon>
        <taxon>Bacillota</taxon>
        <taxon>Clostridia</taxon>
        <taxon>Natranaerobiales</taxon>
        <taxon>Natranaerobiaceae</taxon>
        <taxon>Natranaerobius</taxon>
    </lineage>
</organism>
<evidence type="ECO:0000256" key="10">
    <source>
        <dbReference type="ARBA" id="ARBA00066739"/>
    </source>
</evidence>
<dbReference type="InterPro" id="IPR023930">
    <property type="entry name" value="NirJ1"/>
</dbReference>
<dbReference type="EC" id="4.1.99.26" evidence="11"/>
<dbReference type="Gene3D" id="3.20.20.70">
    <property type="entry name" value="Aldolase class I"/>
    <property type="match status" value="1"/>
</dbReference>
<keyword evidence="17" id="KW-1185">Reference proteome</keyword>
<dbReference type="CDD" id="cd01335">
    <property type="entry name" value="Radical_SAM"/>
    <property type="match status" value="1"/>
</dbReference>
<dbReference type="PANTHER" id="PTHR11228:SF7">
    <property type="entry name" value="PQQA PEPTIDE CYCLASE"/>
    <property type="match status" value="1"/>
</dbReference>
<dbReference type="AlphaFoldDB" id="A0A226BXP0"/>
<dbReference type="SUPFAM" id="SSF102114">
    <property type="entry name" value="Radical SAM enzymes"/>
    <property type="match status" value="1"/>
</dbReference>
<dbReference type="PIRSF" id="PIRSF037420">
    <property type="entry name" value="PQQ_syn_pqqE"/>
    <property type="match status" value="1"/>
</dbReference>
<name>A0A226BXP0_9FIRM</name>
<dbReference type="FunFam" id="3.20.20.70:FF:000188">
    <property type="entry name" value="Mycofactocin radical SAM maturase MftC"/>
    <property type="match status" value="1"/>
</dbReference>
<dbReference type="EC" id="1.3.98.7" evidence="10"/>
<protein>
    <recommendedName>
        <fullName evidence="12">Mycofactocin maturase MftC</fullName>
        <ecNumber evidence="10">1.3.98.7</ecNumber>
        <ecNumber evidence="11">4.1.99.26</ecNumber>
    </recommendedName>
    <alternativeName>
        <fullName evidence="14">[Mycofactocin precursor peptide]-pyrrolidinone derivative synthase</fullName>
    </alternativeName>
    <alternativeName>
        <fullName evidence="13">[Mycofactocin precursor peptide]-tyrosine decarboxylase</fullName>
    </alternativeName>
</protein>
<evidence type="ECO:0000313" key="16">
    <source>
        <dbReference type="EMBL" id="OWZ82877.1"/>
    </source>
</evidence>
<evidence type="ECO:0000256" key="3">
    <source>
        <dbReference type="ARBA" id="ARBA00022691"/>
    </source>
</evidence>
<comment type="catalytic activity">
    <reaction evidence="8">
        <text>[mycofactocin precursor peptide]-C-terminal glycyl-L-valyl-L-tyrosine + S-adenosyl-L-methionine = [mycofactocin precursor peptide]-C-terminal glycyl-N-{[2-(4-hydroxyphenyl)ethenyl]-3-methylbutanamide} + 5'-deoxyadenosine + L-methionine + CO2</text>
        <dbReference type="Rhea" id="RHEA:65492"/>
        <dbReference type="Rhea" id="RHEA-COMP:16815"/>
        <dbReference type="Rhea" id="RHEA-COMP:16816"/>
        <dbReference type="ChEBI" id="CHEBI:16526"/>
        <dbReference type="ChEBI" id="CHEBI:17319"/>
        <dbReference type="ChEBI" id="CHEBI:57844"/>
        <dbReference type="ChEBI" id="CHEBI:59789"/>
        <dbReference type="ChEBI" id="CHEBI:156515"/>
        <dbReference type="ChEBI" id="CHEBI:156517"/>
        <dbReference type="EC" id="1.3.98.7"/>
    </reaction>
</comment>
<dbReference type="EMBL" id="NIQC01000035">
    <property type="protein sequence ID" value="OWZ82877.1"/>
    <property type="molecule type" value="Genomic_DNA"/>
</dbReference>
<dbReference type="InterPro" id="IPR034479">
    <property type="entry name" value="AhbC-like"/>
</dbReference>
<evidence type="ECO:0000256" key="13">
    <source>
        <dbReference type="ARBA" id="ARBA00077306"/>
    </source>
</evidence>